<evidence type="ECO:0000313" key="12">
    <source>
        <dbReference type="Proteomes" id="UP000225706"/>
    </source>
</evidence>
<sequence>MLEHVQQLDNEEMPNACNVEDWLNLENELLTSLQMSDEETLATVVGDLMGVESGCSNEEDEASWIAINGLWVELPIIVQEIPESWSLPSYLTVIIQLANIAPLAFTLGNKFYPRVVHEIPVIYISLGIGTASCVLLVFFWKETLYIAGAERSTALLVLCFFLSVVDCTSSVTFLPYMAIYREVYMSPYFLGEGLSGLIPSLVALGQGVGGGSHTLCPSQSPPQTPVNITNGTSNGTDSGSWGPGPKFPAEGFFWFLAGMMLASGLAFLGLNYLPVAKRQQVKTIYEVSPDGGQRSTLELVLHTQINQIMKHKNSSGSNAQSHQGSKDPDNTTTKDSIFLMIILAVVSGLSNGVIPAIQSYACIPYSYYIYHLTLTLSNIANPVTCFVFPFIRSTSTLIIAVLSCVYFGMCTYILIVASQSPNVLLRCDDSGAVLIVFISVSAVAVVTYIKVAIGGIMREKGRKHLLWYGVSEQIGSCVGALAMFAPVNIYHYFKQE</sequence>
<feature type="compositionally biased region" description="Polar residues" evidence="10">
    <location>
        <begin position="225"/>
        <end position="239"/>
    </location>
</feature>
<dbReference type="AlphaFoldDB" id="A0A2B4RGH2"/>
<feature type="transmembrane region" description="Helical" evidence="9">
    <location>
        <begin position="120"/>
        <end position="140"/>
    </location>
</feature>
<keyword evidence="5 9" id="KW-1003">Cell membrane</keyword>
<dbReference type="GO" id="GO:0032217">
    <property type="term" value="F:riboflavin transmembrane transporter activity"/>
    <property type="evidence" value="ECO:0007669"/>
    <property type="project" value="UniProtKB-UniRule"/>
</dbReference>
<evidence type="ECO:0000256" key="3">
    <source>
        <dbReference type="ARBA" id="ARBA00006366"/>
    </source>
</evidence>
<feature type="transmembrane region" description="Helical" evidence="9">
    <location>
        <begin position="90"/>
        <end position="108"/>
    </location>
</feature>
<dbReference type="InterPro" id="IPR009357">
    <property type="entry name" value="Riboflavin_transptr"/>
</dbReference>
<keyword evidence="12" id="KW-1185">Reference proteome</keyword>
<dbReference type="STRING" id="50429.A0A2B4RGH2"/>
<keyword evidence="8 9" id="KW-0472">Membrane</keyword>
<dbReference type="OrthoDB" id="9995836at2759"/>
<dbReference type="Proteomes" id="UP000225706">
    <property type="component" value="Unassembled WGS sequence"/>
</dbReference>
<evidence type="ECO:0000256" key="9">
    <source>
        <dbReference type="RuleBase" id="RU368035"/>
    </source>
</evidence>
<dbReference type="GO" id="GO:0005886">
    <property type="term" value="C:plasma membrane"/>
    <property type="evidence" value="ECO:0007669"/>
    <property type="project" value="UniProtKB-SubCell"/>
</dbReference>
<feature type="transmembrane region" description="Helical" evidence="9">
    <location>
        <begin position="430"/>
        <end position="453"/>
    </location>
</feature>
<feature type="transmembrane region" description="Helical" evidence="9">
    <location>
        <begin position="397"/>
        <end position="418"/>
    </location>
</feature>
<evidence type="ECO:0000256" key="10">
    <source>
        <dbReference type="SAM" id="MobiDB-lite"/>
    </source>
</evidence>
<comment type="similarity">
    <text evidence="3 9">Belongs to the riboflavin transporter family.</text>
</comment>
<evidence type="ECO:0000256" key="7">
    <source>
        <dbReference type="ARBA" id="ARBA00022989"/>
    </source>
</evidence>
<comment type="caution">
    <text evidence="11">The sequence shown here is derived from an EMBL/GenBank/DDBJ whole genome shotgun (WGS) entry which is preliminary data.</text>
</comment>
<feature type="transmembrane region" description="Helical" evidence="9">
    <location>
        <begin position="252"/>
        <end position="273"/>
    </location>
</feature>
<dbReference type="EMBL" id="LSMT01000597">
    <property type="protein sequence ID" value="PFX15909.1"/>
    <property type="molecule type" value="Genomic_DNA"/>
</dbReference>
<feature type="transmembrane region" description="Helical" evidence="9">
    <location>
        <begin position="152"/>
        <end position="176"/>
    </location>
</feature>
<evidence type="ECO:0000256" key="1">
    <source>
        <dbReference type="ARBA" id="ARBA00000215"/>
    </source>
</evidence>
<protein>
    <recommendedName>
        <fullName evidence="9">Riboflavin transporter</fullName>
    </recommendedName>
</protein>
<evidence type="ECO:0000256" key="6">
    <source>
        <dbReference type="ARBA" id="ARBA00022692"/>
    </source>
</evidence>
<dbReference type="Pfam" id="PF06237">
    <property type="entry name" value="SLC52_ribofla_tr"/>
    <property type="match status" value="1"/>
</dbReference>
<gene>
    <name evidence="11" type="primary">rft2</name>
    <name evidence="11" type="ORF">AWC38_SpisGene19845</name>
</gene>
<organism evidence="11 12">
    <name type="scientific">Stylophora pistillata</name>
    <name type="common">Smooth cauliflower coral</name>
    <dbReference type="NCBI Taxonomy" id="50429"/>
    <lineage>
        <taxon>Eukaryota</taxon>
        <taxon>Metazoa</taxon>
        <taxon>Cnidaria</taxon>
        <taxon>Anthozoa</taxon>
        <taxon>Hexacorallia</taxon>
        <taxon>Scleractinia</taxon>
        <taxon>Astrocoeniina</taxon>
        <taxon>Pocilloporidae</taxon>
        <taxon>Stylophora</taxon>
    </lineage>
</organism>
<feature type="transmembrane region" description="Helical" evidence="9">
    <location>
        <begin position="367"/>
        <end position="390"/>
    </location>
</feature>
<dbReference type="PANTHER" id="PTHR12929">
    <property type="entry name" value="SOLUTE CARRIER FAMILY 52"/>
    <property type="match status" value="1"/>
</dbReference>
<keyword evidence="4 9" id="KW-0813">Transport</keyword>
<feature type="region of interest" description="Disordered" evidence="10">
    <location>
        <begin position="213"/>
        <end position="241"/>
    </location>
</feature>
<evidence type="ECO:0000313" key="11">
    <source>
        <dbReference type="EMBL" id="PFX15909.1"/>
    </source>
</evidence>
<evidence type="ECO:0000256" key="4">
    <source>
        <dbReference type="ARBA" id="ARBA00022448"/>
    </source>
</evidence>
<keyword evidence="6 9" id="KW-0812">Transmembrane</keyword>
<proteinExistence type="inferred from homology"/>
<reference evidence="12" key="1">
    <citation type="journal article" date="2017" name="bioRxiv">
        <title>Comparative analysis of the genomes of Stylophora pistillata and Acropora digitifera provides evidence for extensive differences between species of corals.</title>
        <authorList>
            <person name="Voolstra C.R."/>
            <person name="Li Y."/>
            <person name="Liew Y.J."/>
            <person name="Baumgarten S."/>
            <person name="Zoccola D."/>
            <person name="Flot J.-F."/>
            <person name="Tambutte S."/>
            <person name="Allemand D."/>
            <person name="Aranda M."/>
        </authorList>
    </citation>
    <scope>NUCLEOTIDE SEQUENCE [LARGE SCALE GENOMIC DNA]</scope>
</reference>
<evidence type="ECO:0000256" key="5">
    <source>
        <dbReference type="ARBA" id="ARBA00022475"/>
    </source>
</evidence>
<comment type="catalytic activity">
    <reaction evidence="1 9">
        <text>riboflavin(in) = riboflavin(out)</text>
        <dbReference type="Rhea" id="RHEA:35015"/>
        <dbReference type="ChEBI" id="CHEBI:57986"/>
    </reaction>
</comment>
<evidence type="ECO:0000256" key="8">
    <source>
        <dbReference type="ARBA" id="ARBA00023136"/>
    </source>
</evidence>
<accession>A0A2B4RGH2</accession>
<comment type="function">
    <text evidence="9">Plasma membrane transporter mediating the uptake by cells of the water soluble vitamin B2/riboflavin that plays a key role in biochemical oxidation-reduction reactions of the carbohydrate, lipid, and amino acid metabolism.</text>
</comment>
<evidence type="ECO:0000256" key="2">
    <source>
        <dbReference type="ARBA" id="ARBA00004651"/>
    </source>
</evidence>
<dbReference type="PANTHER" id="PTHR12929:SF10">
    <property type="entry name" value="RIBOFLAVIN TRANSPORTER"/>
    <property type="match status" value="1"/>
</dbReference>
<name>A0A2B4RGH2_STYPI</name>
<keyword evidence="7 9" id="KW-1133">Transmembrane helix</keyword>
<feature type="transmembrane region" description="Helical" evidence="9">
    <location>
        <begin position="465"/>
        <end position="493"/>
    </location>
</feature>
<comment type="subcellular location">
    <subcellularLocation>
        <location evidence="2 9">Cell membrane</location>
        <topology evidence="2 9">Multi-pass membrane protein</topology>
    </subcellularLocation>
</comment>
<feature type="transmembrane region" description="Helical" evidence="9">
    <location>
        <begin position="337"/>
        <end position="361"/>
    </location>
</feature>